<dbReference type="PROSITE" id="PS51782">
    <property type="entry name" value="LYSM"/>
    <property type="match status" value="1"/>
</dbReference>
<dbReference type="Pfam" id="PF00505">
    <property type="entry name" value="HMG_box"/>
    <property type="match status" value="1"/>
</dbReference>
<protein>
    <recommendedName>
        <fullName evidence="10">HMG box domain-containing protein</fullName>
    </recommendedName>
</protein>
<feature type="domain" description="HMG box" evidence="6">
    <location>
        <begin position="487"/>
        <end position="555"/>
    </location>
</feature>
<sequence>MPKETKKKKKPNNDQDLTGLVAQRFAGKPLRQPNYSMRDVPKANPDLSHSSLYEISSRDHFNDSMAEFVLLCNEVMRRKRLVSKENTAKPLSLEYMADRLDVDDPLRGFMGFITVTTFTNWQESFRWDSLHPSAFAYDEEDLQQEMISNTRKWDRDGSLSKELQSQVRCGDPWNEGIVYPKIAEISLLGGLGCGKALLSLAIERLENMTPTSEYNYDYVALQATDNSIPFYESMGFVRVGAVTDAIPENKEEEKQEKEKTQIVSSPFFIVHVPKHGETPLQYAKKYNVNVWDIIYLSHFLYPDMTPRSPLMKGTQLYIPKVEKKEGTDAEINASANATQTQWHDALDNETPREIAKKFNVLLNDLLTANRTRIADLKANSKLIEGTRIQVSNLDEVEEDVLPYIHWTFPDTKFEDNPDPSYMMVRKLNRKRKPYDEAHKVENSLAVKVNTEYNPDDIPTSVVKPKEEVTTTKKTKKRKRHPEQPLQPKRPKTAFFVFMENERERLKKKNVKIAQTDLARVTAEHWKSMPEEIKQPFVDTSIQLKLNYENAMKVYNQQMVEFKQKYPDWTEEEVVVTKTKGNFLNLFNKVVKLTKEGKRLAGDEYEYYYVLTYIPDLFWCHLAPMRKAGVFTNKKYSGRTKWMLVDESEGKEIDITASACTVVKSTCTKKCDDADKEEWNIVDDTKVPVTTEMKQAIVMDAQKTVPKSPSPQTVVDASLATTNENAAVTETVPVSANSSDDEIMIVERSEKIITPQTLEEKSPQDREMEKKNSKSMQRTLKSFFGMSKN</sequence>
<dbReference type="CDD" id="cd21994">
    <property type="entry name" value="HMG-box_SSRP1-like"/>
    <property type="match status" value="1"/>
</dbReference>
<gene>
    <name evidence="8" type="ORF">CTEN210_12805</name>
</gene>
<reference evidence="8 9" key="1">
    <citation type="journal article" date="2021" name="Sci. Rep.">
        <title>The genome of the diatom Chaetoceros tenuissimus carries an ancient integrated fragment of an extant virus.</title>
        <authorList>
            <person name="Hongo Y."/>
            <person name="Kimura K."/>
            <person name="Takaki Y."/>
            <person name="Yoshida Y."/>
            <person name="Baba S."/>
            <person name="Kobayashi G."/>
            <person name="Nagasaki K."/>
            <person name="Hano T."/>
            <person name="Tomaru Y."/>
        </authorList>
    </citation>
    <scope>NUCLEOTIDE SEQUENCE [LARGE SCALE GENOMIC DNA]</scope>
    <source>
        <strain evidence="8 9">NIES-3715</strain>
    </source>
</reference>
<evidence type="ECO:0000313" key="9">
    <source>
        <dbReference type="Proteomes" id="UP001054902"/>
    </source>
</evidence>
<feature type="DNA-binding region" description="HMG box" evidence="4">
    <location>
        <begin position="487"/>
        <end position="555"/>
    </location>
</feature>
<accession>A0AAD3HAV0</accession>
<feature type="region of interest" description="Disordered" evidence="5">
    <location>
        <begin position="1"/>
        <end position="20"/>
    </location>
</feature>
<dbReference type="GO" id="GO:0003677">
    <property type="term" value="F:DNA binding"/>
    <property type="evidence" value="ECO:0007669"/>
    <property type="project" value="UniProtKB-UniRule"/>
</dbReference>
<dbReference type="InterPro" id="IPR036910">
    <property type="entry name" value="HMG_box_dom_sf"/>
</dbReference>
<evidence type="ECO:0008006" key="10">
    <source>
        <dbReference type="Google" id="ProtNLM"/>
    </source>
</evidence>
<dbReference type="InterPro" id="IPR016181">
    <property type="entry name" value="Acyl_CoA_acyltransferase"/>
</dbReference>
<evidence type="ECO:0000259" key="6">
    <source>
        <dbReference type="PROSITE" id="PS50118"/>
    </source>
</evidence>
<keyword evidence="3 4" id="KW-0539">Nucleus</keyword>
<dbReference type="SUPFAM" id="SSF55729">
    <property type="entry name" value="Acyl-CoA N-acyltransferases (Nat)"/>
    <property type="match status" value="1"/>
</dbReference>
<organism evidence="8 9">
    <name type="scientific">Chaetoceros tenuissimus</name>
    <dbReference type="NCBI Taxonomy" id="426638"/>
    <lineage>
        <taxon>Eukaryota</taxon>
        <taxon>Sar</taxon>
        <taxon>Stramenopiles</taxon>
        <taxon>Ochrophyta</taxon>
        <taxon>Bacillariophyta</taxon>
        <taxon>Coscinodiscophyceae</taxon>
        <taxon>Chaetocerotophycidae</taxon>
        <taxon>Chaetocerotales</taxon>
        <taxon>Chaetocerotaceae</taxon>
        <taxon>Chaetoceros</taxon>
    </lineage>
</organism>
<dbReference type="Gene3D" id="1.10.30.10">
    <property type="entry name" value="High mobility group box domain"/>
    <property type="match status" value="1"/>
</dbReference>
<comment type="subcellular location">
    <subcellularLocation>
        <location evidence="1">Nucleus</location>
    </subcellularLocation>
</comment>
<dbReference type="PANTHER" id="PTHR46261:SF18">
    <property type="entry name" value="DNA-BINDING PROTEIN MNB1B"/>
    <property type="match status" value="1"/>
</dbReference>
<dbReference type="PANTHER" id="PTHR46261">
    <property type="entry name" value="HIGH MOBILITY GROUP B PROTEIN 4-RELATED"/>
    <property type="match status" value="1"/>
</dbReference>
<name>A0AAD3HAV0_9STRA</name>
<feature type="compositionally biased region" description="Basic and acidic residues" evidence="5">
    <location>
        <begin position="757"/>
        <end position="771"/>
    </location>
</feature>
<evidence type="ECO:0000256" key="2">
    <source>
        <dbReference type="ARBA" id="ARBA00023125"/>
    </source>
</evidence>
<dbReference type="Gene3D" id="3.40.630.30">
    <property type="match status" value="1"/>
</dbReference>
<dbReference type="SUPFAM" id="SSF47095">
    <property type="entry name" value="HMG-box"/>
    <property type="match status" value="1"/>
</dbReference>
<dbReference type="EMBL" id="BLLK01000051">
    <property type="protein sequence ID" value="GFH56329.1"/>
    <property type="molecule type" value="Genomic_DNA"/>
</dbReference>
<dbReference type="InterPro" id="IPR009071">
    <property type="entry name" value="HMG_box_dom"/>
</dbReference>
<evidence type="ECO:0000256" key="5">
    <source>
        <dbReference type="SAM" id="MobiDB-lite"/>
    </source>
</evidence>
<evidence type="ECO:0000313" key="8">
    <source>
        <dbReference type="EMBL" id="GFH56329.1"/>
    </source>
</evidence>
<feature type="region of interest" description="Disordered" evidence="5">
    <location>
        <begin position="753"/>
        <end position="788"/>
    </location>
</feature>
<comment type="caution">
    <text evidence="8">The sequence shown here is derived from an EMBL/GenBank/DDBJ whole genome shotgun (WGS) entry which is preliminary data.</text>
</comment>
<dbReference type="InterPro" id="IPR018392">
    <property type="entry name" value="LysM"/>
</dbReference>
<proteinExistence type="predicted"/>
<evidence type="ECO:0000256" key="4">
    <source>
        <dbReference type="PROSITE-ProRule" id="PRU00267"/>
    </source>
</evidence>
<keyword evidence="2 4" id="KW-0238">DNA-binding</keyword>
<feature type="domain" description="LysM" evidence="7">
    <location>
        <begin position="341"/>
        <end position="390"/>
    </location>
</feature>
<evidence type="ECO:0000259" key="7">
    <source>
        <dbReference type="PROSITE" id="PS51782"/>
    </source>
</evidence>
<evidence type="ECO:0000256" key="1">
    <source>
        <dbReference type="ARBA" id="ARBA00004123"/>
    </source>
</evidence>
<dbReference type="InterPro" id="IPR031061">
    <property type="entry name" value="HMGB_plant"/>
</dbReference>
<keyword evidence="9" id="KW-1185">Reference proteome</keyword>
<dbReference type="GO" id="GO:0005634">
    <property type="term" value="C:nucleus"/>
    <property type="evidence" value="ECO:0007669"/>
    <property type="project" value="UniProtKB-SubCell"/>
</dbReference>
<evidence type="ECO:0000256" key="3">
    <source>
        <dbReference type="ARBA" id="ARBA00023242"/>
    </source>
</evidence>
<dbReference type="PROSITE" id="PS50118">
    <property type="entry name" value="HMG_BOX_2"/>
    <property type="match status" value="1"/>
</dbReference>
<feature type="region of interest" description="Disordered" evidence="5">
    <location>
        <begin position="456"/>
        <end position="489"/>
    </location>
</feature>
<dbReference type="Proteomes" id="UP001054902">
    <property type="component" value="Unassembled WGS sequence"/>
</dbReference>
<dbReference type="SMART" id="SM00398">
    <property type="entry name" value="HMG"/>
    <property type="match status" value="1"/>
</dbReference>
<feature type="compositionally biased region" description="Basic residues" evidence="5">
    <location>
        <begin position="1"/>
        <end position="10"/>
    </location>
</feature>
<dbReference type="AlphaFoldDB" id="A0AAD3HAV0"/>